<evidence type="ECO:0000259" key="16">
    <source>
        <dbReference type="PROSITE" id="PS50109"/>
    </source>
</evidence>
<evidence type="ECO:0000259" key="17">
    <source>
        <dbReference type="PROSITE" id="PS50885"/>
    </source>
</evidence>
<accession>A0A3E2B549</accession>
<feature type="transmembrane region" description="Helical" evidence="14">
    <location>
        <begin position="167"/>
        <end position="186"/>
    </location>
</feature>
<dbReference type="Gene3D" id="3.30.565.10">
    <property type="entry name" value="Histidine kinase-like ATPase, C-terminal domain"/>
    <property type="match status" value="1"/>
</dbReference>
<dbReference type="InterPro" id="IPR036097">
    <property type="entry name" value="HisK_dim/P_sf"/>
</dbReference>
<name>A0A3E2B549_9FIRM</name>
<dbReference type="CDD" id="cd00075">
    <property type="entry name" value="HATPase"/>
    <property type="match status" value="1"/>
</dbReference>
<dbReference type="PANTHER" id="PTHR45528:SF1">
    <property type="entry name" value="SENSOR HISTIDINE KINASE CPXA"/>
    <property type="match status" value="1"/>
</dbReference>
<dbReference type="PRINTS" id="PR00344">
    <property type="entry name" value="BCTRLSENSOR"/>
</dbReference>
<evidence type="ECO:0000256" key="3">
    <source>
        <dbReference type="ARBA" id="ARBA00012438"/>
    </source>
</evidence>
<dbReference type="InterPro" id="IPR036890">
    <property type="entry name" value="HATPase_C_sf"/>
</dbReference>
<dbReference type="GeneID" id="97994885"/>
<dbReference type="SMART" id="SM00388">
    <property type="entry name" value="HisKA"/>
    <property type="match status" value="1"/>
</dbReference>
<feature type="signal peptide" evidence="15">
    <location>
        <begin position="1"/>
        <end position="25"/>
    </location>
</feature>
<dbReference type="Gene3D" id="1.10.287.130">
    <property type="match status" value="1"/>
</dbReference>
<dbReference type="RefSeq" id="WP_021919431.1">
    <property type="nucleotide sequence ID" value="NZ_CAKXKJ010000001.1"/>
</dbReference>
<dbReference type="EC" id="2.7.13.3" evidence="3"/>
<keyword evidence="4" id="KW-1003">Cell membrane</keyword>
<keyword evidence="13 14" id="KW-0472">Membrane</keyword>
<evidence type="ECO:0000256" key="15">
    <source>
        <dbReference type="SAM" id="SignalP"/>
    </source>
</evidence>
<comment type="subcellular location">
    <subcellularLocation>
        <location evidence="2">Cell membrane</location>
        <topology evidence="2">Multi-pass membrane protein</topology>
    </subcellularLocation>
</comment>
<keyword evidence="8" id="KW-0547">Nucleotide-binding</keyword>
<dbReference type="GO" id="GO:0005524">
    <property type="term" value="F:ATP binding"/>
    <property type="evidence" value="ECO:0007669"/>
    <property type="project" value="UniProtKB-KW"/>
</dbReference>
<comment type="caution">
    <text evidence="18">The sequence shown here is derived from an EMBL/GenBank/DDBJ whole genome shotgun (WGS) entry which is preliminary data.</text>
</comment>
<evidence type="ECO:0000256" key="6">
    <source>
        <dbReference type="ARBA" id="ARBA00022679"/>
    </source>
</evidence>
<dbReference type="SUPFAM" id="SSF158472">
    <property type="entry name" value="HAMP domain-like"/>
    <property type="match status" value="1"/>
</dbReference>
<sequence>MKFRLKTTLCMVCLVSLLFGAGSCALISFSFQNALEREQAAARSAYALLVRTLQLVETVEVWSQPQDVVQVLQQLSAQGNKSWSALSLETEQEFLSQGSISDGFLDLREQVDETHYAQSAFSYGGKQYLQLAGQLEIQGEPLILNVAYDISSIYQTRQQQQQAHGKIFAILFVVCAGLSYSIAWFLTRPLDKLSQTAQALAAGDLSRRSGVQTQDELGALAREFDAMAARQEANFAALKATMEGQDRFIGSFTHELKTPMTSILGYADLLRRGTLSPEEQANAADYIFSEGKRLERLSLKLLELYLAEHQALSLVPAAPADLLQDLTAHLSPGLARQGIVLTTQWEPGLCLLEPDLFRSLVLNLIDNSRKAIGAQGTISISCQMTERGCRLTVQDTGRGMPPEVLSHLTEAFYRVDKSRARAQGGAGLGLALCEKIAVLHQGRITFESTLGQGTTVTVSLEGGRP</sequence>
<feature type="chain" id="PRO_5038510192" description="histidine kinase" evidence="15">
    <location>
        <begin position="26"/>
        <end position="465"/>
    </location>
</feature>
<dbReference type="GO" id="GO:0000155">
    <property type="term" value="F:phosphorelay sensor kinase activity"/>
    <property type="evidence" value="ECO:0007669"/>
    <property type="project" value="InterPro"/>
</dbReference>
<dbReference type="PROSITE" id="PS51257">
    <property type="entry name" value="PROKAR_LIPOPROTEIN"/>
    <property type="match status" value="1"/>
</dbReference>
<evidence type="ECO:0000313" key="19">
    <source>
        <dbReference type="Proteomes" id="UP000260649"/>
    </source>
</evidence>
<evidence type="ECO:0000256" key="4">
    <source>
        <dbReference type="ARBA" id="ARBA00022475"/>
    </source>
</evidence>
<keyword evidence="12" id="KW-0902">Two-component regulatory system</keyword>
<organism evidence="18 19">
    <name type="scientific">Evtepia gabavorous</name>
    <dbReference type="NCBI Taxonomy" id="2211183"/>
    <lineage>
        <taxon>Bacteria</taxon>
        <taxon>Bacillati</taxon>
        <taxon>Bacillota</taxon>
        <taxon>Clostridia</taxon>
        <taxon>Eubacteriales</taxon>
        <taxon>Evtepia</taxon>
    </lineage>
</organism>
<keyword evidence="15" id="KW-0732">Signal</keyword>
<evidence type="ECO:0000256" key="11">
    <source>
        <dbReference type="ARBA" id="ARBA00022989"/>
    </source>
</evidence>
<keyword evidence="6" id="KW-0808">Transferase</keyword>
<dbReference type="InterPro" id="IPR003660">
    <property type="entry name" value="HAMP_dom"/>
</dbReference>
<dbReference type="SUPFAM" id="SSF55874">
    <property type="entry name" value="ATPase domain of HSP90 chaperone/DNA topoisomerase II/histidine kinase"/>
    <property type="match status" value="1"/>
</dbReference>
<dbReference type="InterPro" id="IPR003661">
    <property type="entry name" value="HisK_dim/P_dom"/>
</dbReference>
<evidence type="ECO:0000256" key="12">
    <source>
        <dbReference type="ARBA" id="ARBA00023012"/>
    </source>
</evidence>
<feature type="domain" description="Histidine kinase" evidence="16">
    <location>
        <begin position="251"/>
        <end position="464"/>
    </location>
</feature>
<dbReference type="InterPro" id="IPR004358">
    <property type="entry name" value="Sig_transdc_His_kin-like_C"/>
</dbReference>
<evidence type="ECO:0000256" key="1">
    <source>
        <dbReference type="ARBA" id="ARBA00000085"/>
    </source>
</evidence>
<dbReference type="InterPro" id="IPR005467">
    <property type="entry name" value="His_kinase_dom"/>
</dbReference>
<dbReference type="Gene3D" id="6.10.340.10">
    <property type="match status" value="1"/>
</dbReference>
<keyword evidence="11 14" id="KW-1133">Transmembrane helix</keyword>
<feature type="domain" description="HAMP" evidence="17">
    <location>
        <begin position="184"/>
        <end position="236"/>
    </location>
</feature>
<evidence type="ECO:0000256" key="5">
    <source>
        <dbReference type="ARBA" id="ARBA00022553"/>
    </source>
</evidence>
<dbReference type="EMBL" id="QQRQ01000004">
    <property type="protein sequence ID" value="RFT07139.1"/>
    <property type="molecule type" value="Genomic_DNA"/>
</dbReference>
<evidence type="ECO:0000256" key="2">
    <source>
        <dbReference type="ARBA" id="ARBA00004651"/>
    </source>
</evidence>
<dbReference type="Pfam" id="PF00672">
    <property type="entry name" value="HAMP"/>
    <property type="match status" value="1"/>
</dbReference>
<keyword evidence="19" id="KW-1185">Reference proteome</keyword>
<keyword evidence="7 14" id="KW-0812">Transmembrane</keyword>
<dbReference type="SUPFAM" id="SSF47384">
    <property type="entry name" value="Homodimeric domain of signal transducing histidine kinase"/>
    <property type="match status" value="1"/>
</dbReference>
<keyword evidence="10" id="KW-0067">ATP-binding</keyword>
<evidence type="ECO:0000256" key="14">
    <source>
        <dbReference type="SAM" id="Phobius"/>
    </source>
</evidence>
<dbReference type="CDD" id="cd00082">
    <property type="entry name" value="HisKA"/>
    <property type="match status" value="1"/>
</dbReference>
<dbReference type="InterPro" id="IPR050398">
    <property type="entry name" value="HssS/ArlS-like"/>
</dbReference>
<dbReference type="AlphaFoldDB" id="A0A3E2B549"/>
<dbReference type="CDD" id="cd06225">
    <property type="entry name" value="HAMP"/>
    <property type="match status" value="1"/>
</dbReference>
<evidence type="ECO:0000256" key="7">
    <source>
        <dbReference type="ARBA" id="ARBA00022692"/>
    </source>
</evidence>
<evidence type="ECO:0000256" key="13">
    <source>
        <dbReference type="ARBA" id="ARBA00023136"/>
    </source>
</evidence>
<gene>
    <name evidence="18" type="ORF">DV520_03895</name>
</gene>
<evidence type="ECO:0000313" key="18">
    <source>
        <dbReference type="EMBL" id="RFT07139.1"/>
    </source>
</evidence>
<dbReference type="SMART" id="SM00387">
    <property type="entry name" value="HATPase_c"/>
    <property type="match status" value="1"/>
</dbReference>
<evidence type="ECO:0000256" key="9">
    <source>
        <dbReference type="ARBA" id="ARBA00022777"/>
    </source>
</evidence>
<comment type="catalytic activity">
    <reaction evidence="1">
        <text>ATP + protein L-histidine = ADP + protein N-phospho-L-histidine.</text>
        <dbReference type="EC" id="2.7.13.3"/>
    </reaction>
</comment>
<dbReference type="GO" id="GO:0005886">
    <property type="term" value="C:plasma membrane"/>
    <property type="evidence" value="ECO:0007669"/>
    <property type="project" value="UniProtKB-SubCell"/>
</dbReference>
<dbReference type="PROSITE" id="PS50109">
    <property type="entry name" value="HIS_KIN"/>
    <property type="match status" value="1"/>
</dbReference>
<keyword evidence="9 18" id="KW-0418">Kinase</keyword>
<proteinExistence type="predicted"/>
<dbReference type="Pfam" id="PF00512">
    <property type="entry name" value="HisKA"/>
    <property type="match status" value="1"/>
</dbReference>
<evidence type="ECO:0000256" key="8">
    <source>
        <dbReference type="ARBA" id="ARBA00022741"/>
    </source>
</evidence>
<evidence type="ECO:0000256" key="10">
    <source>
        <dbReference type="ARBA" id="ARBA00022840"/>
    </source>
</evidence>
<dbReference type="SMART" id="SM00304">
    <property type="entry name" value="HAMP"/>
    <property type="match status" value="1"/>
</dbReference>
<dbReference type="OrthoDB" id="9786919at2"/>
<keyword evidence="5" id="KW-0597">Phosphoprotein</keyword>
<dbReference type="Proteomes" id="UP000260649">
    <property type="component" value="Unassembled WGS sequence"/>
</dbReference>
<dbReference type="PANTHER" id="PTHR45528">
    <property type="entry name" value="SENSOR HISTIDINE KINASE CPXA"/>
    <property type="match status" value="1"/>
</dbReference>
<dbReference type="PROSITE" id="PS50885">
    <property type="entry name" value="HAMP"/>
    <property type="match status" value="1"/>
</dbReference>
<reference evidence="18 19" key="1">
    <citation type="submission" date="2018-07" db="EMBL/GenBank/DDBJ databases">
        <title>GABA Modulating Bacteria of the Human Gut Microbiota.</title>
        <authorList>
            <person name="Strandwitz P."/>
            <person name="Kim K.H."/>
            <person name="Terekhova D."/>
            <person name="Liu J.K."/>
            <person name="Sharma A."/>
            <person name="Levering J."/>
            <person name="Mcdonald D."/>
            <person name="Dietrich D."/>
            <person name="Ramadhar T.R."/>
            <person name="Lekbua A."/>
            <person name="Mroue N."/>
            <person name="Liston C."/>
            <person name="Stewart E.J."/>
            <person name="Dubin M.J."/>
            <person name="Zengler K."/>
            <person name="Knight R."/>
            <person name="Gilbert J.A."/>
            <person name="Clardy J."/>
            <person name="Lewis K."/>
        </authorList>
    </citation>
    <scope>NUCLEOTIDE SEQUENCE [LARGE SCALE GENOMIC DNA]</scope>
    <source>
        <strain evidence="18 19">KLE1738</strain>
    </source>
</reference>
<dbReference type="InterPro" id="IPR003594">
    <property type="entry name" value="HATPase_dom"/>
</dbReference>
<dbReference type="Pfam" id="PF02518">
    <property type="entry name" value="HATPase_c"/>
    <property type="match status" value="1"/>
</dbReference>
<protein>
    <recommendedName>
        <fullName evidence="3">histidine kinase</fullName>
        <ecNumber evidence="3">2.7.13.3</ecNumber>
    </recommendedName>
</protein>